<dbReference type="Pfam" id="PF01915">
    <property type="entry name" value="Glyco_hydro_3_C"/>
    <property type="match status" value="1"/>
</dbReference>
<dbReference type="Gene3D" id="2.60.120.260">
    <property type="entry name" value="Galactose-binding domain-like"/>
    <property type="match status" value="1"/>
</dbReference>
<feature type="domain" description="F5/8 type C" evidence="11">
    <location>
        <begin position="27"/>
        <end position="177"/>
    </location>
</feature>
<feature type="signal peptide" evidence="10">
    <location>
        <begin position="1"/>
        <end position="33"/>
    </location>
</feature>
<name>A0A6L7ET27_9ACTN</name>
<dbReference type="GO" id="GO:0007154">
    <property type="term" value="P:cell communication"/>
    <property type="evidence" value="ECO:0007669"/>
    <property type="project" value="InterPro"/>
</dbReference>
<keyword evidence="5" id="KW-0677">Repeat</keyword>
<keyword evidence="7" id="KW-0106">Calcium</keyword>
<dbReference type="SUPFAM" id="SSF52279">
    <property type="entry name" value="Beta-D-glucan exohydrolase, C-terminal domain"/>
    <property type="match status" value="1"/>
</dbReference>
<evidence type="ECO:0000259" key="11">
    <source>
        <dbReference type="PROSITE" id="PS50022"/>
    </source>
</evidence>
<reference evidence="12 13" key="1">
    <citation type="submission" date="2019-12" db="EMBL/GenBank/DDBJ databases">
        <authorList>
            <person name="Kun Z."/>
        </authorList>
    </citation>
    <scope>NUCLEOTIDE SEQUENCE [LARGE SCALE GENOMIC DNA]</scope>
    <source>
        <strain evidence="12 13">YIM 123512</strain>
    </source>
</reference>
<dbReference type="GO" id="GO:0008810">
    <property type="term" value="F:cellulase activity"/>
    <property type="evidence" value="ECO:0007669"/>
    <property type="project" value="InterPro"/>
</dbReference>
<dbReference type="InterPro" id="IPR019800">
    <property type="entry name" value="Glyco_hydro_3_AS"/>
</dbReference>
<dbReference type="InterPro" id="IPR002772">
    <property type="entry name" value="Glyco_hydro_3_C"/>
</dbReference>
<evidence type="ECO:0000256" key="6">
    <source>
        <dbReference type="ARBA" id="ARBA00022801"/>
    </source>
</evidence>
<dbReference type="SUPFAM" id="SSF141072">
    <property type="entry name" value="CalX-like"/>
    <property type="match status" value="2"/>
</dbReference>
<dbReference type="Gene3D" id="2.60.120.430">
    <property type="entry name" value="Galactose-binding lectin"/>
    <property type="match status" value="2"/>
</dbReference>
<accession>A0A6L7ET27</accession>
<dbReference type="Gene3D" id="3.40.50.1700">
    <property type="entry name" value="Glycoside hydrolase family 3 C-terminal domain"/>
    <property type="match status" value="1"/>
</dbReference>
<dbReference type="InterPro" id="IPR001764">
    <property type="entry name" value="Glyco_hydro_3_N"/>
</dbReference>
<keyword evidence="13" id="KW-1185">Reference proteome</keyword>
<comment type="caution">
    <text evidence="12">The sequence shown here is derived from an EMBL/GenBank/DDBJ whole genome shotgun (WGS) entry which is preliminary data.</text>
</comment>
<dbReference type="PROSITE" id="PS50022">
    <property type="entry name" value="FA58C_3"/>
    <property type="match status" value="1"/>
</dbReference>
<dbReference type="Gene3D" id="3.20.20.300">
    <property type="entry name" value="Glycoside hydrolase, family 3, N-terminal domain"/>
    <property type="match status" value="1"/>
</dbReference>
<comment type="catalytic activity">
    <reaction evidence="1">
        <text>Hydrolysis of terminal, non-reducing beta-D-glucosyl residues with release of beta-D-glucose.</text>
        <dbReference type="EC" id="3.2.1.21"/>
    </reaction>
</comment>
<evidence type="ECO:0000256" key="1">
    <source>
        <dbReference type="ARBA" id="ARBA00000448"/>
    </source>
</evidence>
<dbReference type="Pfam" id="PF03425">
    <property type="entry name" value="CBM_11"/>
    <property type="match status" value="2"/>
</dbReference>
<evidence type="ECO:0000256" key="2">
    <source>
        <dbReference type="ARBA" id="ARBA00005336"/>
    </source>
</evidence>
<dbReference type="InterPro" id="IPR038081">
    <property type="entry name" value="CalX-like_sf"/>
</dbReference>
<dbReference type="Proteomes" id="UP000473325">
    <property type="component" value="Unassembled WGS sequence"/>
</dbReference>
<dbReference type="EMBL" id="WUEK01000007">
    <property type="protein sequence ID" value="MXG90453.1"/>
    <property type="molecule type" value="Genomic_DNA"/>
</dbReference>
<dbReference type="PROSITE" id="PS51318">
    <property type="entry name" value="TAT"/>
    <property type="match status" value="1"/>
</dbReference>
<dbReference type="InterPro" id="IPR051915">
    <property type="entry name" value="Cellulose_Degrad_GH3"/>
</dbReference>
<dbReference type="InterPro" id="IPR008979">
    <property type="entry name" value="Galactose-bd-like_sf"/>
</dbReference>
<evidence type="ECO:0000256" key="3">
    <source>
        <dbReference type="ARBA" id="ARBA00012744"/>
    </source>
</evidence>
<organism evidence="12 13">
    <name type="scientific">Nocardioides flavescens</name>
    <dbReference type="NCBI Taxonomy" id="2691959"/>
    <lineage>
        <taxon>Bacteria</taxon>
        <taxon>Bacillati</taxon>
        <taxon>Actinomycetota</taxon>
        <taxon>Actinomycetes</taxon>
        <taxon>Propionibacteriales</taxon>
        <taxon>Nocardioidaceae</taxon>
        <taxon>Nocardioides</taxon>
    </lineage>
</organism>
<dbReference type="InterPro" id="IPR036962">
    <property type="entry name" value="Glyco_hydro_3_N_sf"/>
</dbReference>
<dbReference type="SUPFAM" id="SSF49785">
    <property type="entry name" value="Galactose-binding domain-like"/>
    <property type="match status" value="3"/>
</dbReference>
<dbReference type="PRINTS" id="PR00133">
    <property type="entry name" value="GLHYDRLASE3"/>
</dbReference>
<evidence type="ECO:0000256" key="4">
    <source>
        <dbReference type="ARBA" id="ARBA00022729"/>
    </source>
</evidence>
<dbReference type="GO" id="GO:0016020">
    <property type="term" value="C:membrane"/>
    <property type="evidence" value="ECO:0007669"/>
    <property type="project" value="InterPro"/>
</dbReference>
<protein>
    <recommendedName>
        <fullName evidence="3">beta-glucosidase</fullName>
        <ecNumber evidence="3">3.2.1.21</ecNumber>
    </recommendedName>
</protein>
<dbReference type="GO" id="GO:0008422">
    <property type="term" value="F:beta-glucosidase activity"/>
    <property type="evidence" value="ECO:0007669"/>
    <property type="project" value="UniProtKB-EC"/>
</dbReference>
<dbReference type="SUPFAM" id="SSF51445">
    <property type="entry name" value="(Trans)glycosidases"/>
    <property type="match status" value="1"/>
</dbReference>
<evidence type="ECO:0000256" key="7">
    <source>
        <dbReference type="ARBA" id="ARBA00022837"/>
    </source>
</evidence>
<dbReference type="Pfam" id="PF00933">
    <property type="entry name" value="Glyco_hydro_3"/>
    <property type="match status" value="1"/>
</dbReference>
<dbReference type="GO" id="GO:0030245">
    <property type="term" value="P:cellulose catabolic process"/>
    <property type="evidence" value="ECO:0007669"/>
    <property type="project" value="InterPro"/>
</dbReference>
<dbReference type="Gene3D" id="2.60.40.2030">
    <property type="match status" value="2"/>
</dbReference>
<dbReference type="PANTHER" id="PTHR30620">
    <property type="entry name" value="PERIPLASMIC BETA-GLUCOSIDASE-RELATED"/>
    <property type="match status" value="1"/>
</dbReference>
<keyword evidence="6 9" id="KW-0378">Hydrolase</keyword>
<proteinExistence type="inferred from homology"/>
<evidence type="ECO:0000256" key="8">
    <source>
        <dbReference type="ARBA" id="ARBA00023295"/>
    </source>
</evidence>
<feature type="chain" id="PRO_5026870393" description="beta-glucosidase" evidence="10">
    <location>
        <begin position="34"/>
        <end position="1703"/>
    </location>
</feature>
<dbReference type="RefSeq" id="WP_160878386.1">
    <property type="nucleotide sequence ID" value="NZ_WUEK01000007.1"/>
</dbReference>
<dbReference type="InterPro" id="IPR006311">
    <property type="entry name" value="TAT_signal"/>
</dbReference>
<gene>
    <name evidence="12" type="ORF">GRQ65_12940</name>
</gene>
<evidence type="ECO:0000256" key="10">
    <source>
        <dbReference type="SAM" id="SignalP"/>
    </source>
</evidence>
<dbReference type="Pfam" id="PF03160">
    <property type="entry name" value="Calx-beta"/>
    <property type="match status" value="2"/>
</dbReference>
<dbReference type="PANTHER" id="PTHR30620:SF16">
    <property type="entry name" value="LYSOSOMAL BETA GLUCOSIDASE"/>
    <property type="match status" value="1"/>
</dbReference>
<evidence type="ECO:0000256" key="9">
    <source>
        <dbReference type="RuleBase" id="RU361161"/>
    </source>
</evidence>
<dbReference type="EC" id="3.2.1.21" evidence="3"/>
<dbReference type="PROSITE" id="PS00775">
    <property type="entry name" value="GLYCOSYL_HYDROL_F3"/>
    <property type="match status" value="1"/>
</dbReference>
<dbReference type="InterPro" id="IPR005087">
    <property type="entry name" value="CBM11"/>
</dbReference>
<comment type="similarity">
    <text evidence="2 9">Belongs to the glycosyl hydrolase 3 family.</text>
</comment>
<evidence type="ECO:0000313" key="13">
    <source>
        <dbReference type="Proteomes" id="UP000473325"/>
    </source>
</evidence>
<dbReference type="Pfam" id="PF00754">
    <property type="entry name" value="F5_F8_type_C"/>
    <property type="match status" value="1"/>
</dbReference>
<dbReference type="Gene3D" id="2.60.40.2700">
    <property type="match status" value="1"/>
</dbReference>
<evidence type="ECO:0000313" key="12">
    <source>
        <dbReference type="EMBL" id="MXG90453.1"/>
    </source>
</evidence>
<sequence length="1703" mass="175084">MTPLTRRRATASSLALATAAALVATLPSAPASAAAPDLAQQGTATASAFQDDKDGRFPAENAIDGNIKTRWASGNGPDDAAAVFTADLTSDLGAVADVSSVELAWEASYATAYDVQVATTDPADPASWTTAYSTTTGDGETDVVPLPAGTTARYVRIAMKQRSAATWDQSRLHYYGYSLYTLAVQGAFTTPRVALAAPVSVGAGQTASVPVRLSNPATTEQTVRVTTGGGTASAGDDYTAVDQTVTFAPGDTEEVVEVATKSRGALAPRRTVDLTLSDPSAGIALGGRPTTTVTITPTGELPESGASTPVHDFENGVPAGFFAWGANDTVKPVLATAVDDTVPGAAAGNHVLTATVGGAPGANDWFGFSNDTAADWSDADGFSFWFEGQGTGKQLSFELKSDGKMFARDVTDDTTGWRRIKVLFADLRDKADPTSSARFTPSAATGFAVTLTGLGAGTWSFDDVSVYERAVVIDDYETPVTISTTDPVNYFTWKGPAAGNTITLGQSDLERAGDPANGVLSGTYQIEGDSYGGFSDNLPNSQDWSSFRGIRFWWYASQASNPASPTAGADIPVEIKDGGPDGEHSELWRASFKDNWGSSTSRWKLVELPFSAFTPSGYQPGDAETKNGTFDLTSAWGFAFTFAPGTPTPVGWAVDQVELYGTPTVGGAVSVAPTQDVTLVDAGDSATVDYTLRTTSGDPIAQPVTLTWATGAGTAKAGVDYTAGSGTLTFPAGTESGATRSVTVQTTAGTPASEALEIPLELTGSGVTLPSTRTRVVVNAHGLPYLDASLPTAQRVQDLLGRMSLAEKAGQMAQAERLGLKSPDQIATLGLGSVLSGGGSTPAGNTPAAWAAMVDGFQRQALSTRLQVPLLYGADAVHGHSNVKDAVIFPHNTGLGATRDPALVEQVARATASETRTTGVNWAFSPCLCVSRDERWGRSYESMGEDPALVRAFARSTVVGLQGEDPSDITAADEVLASAKHWAGDGGTTYDETKVGNYPIDQGVTRVSSLAEFERLYVEPYEPAIEAGAGSIMPSYSGVSVAGGPVVRMHENTELNTGLLKDRMKYQGFLISDWEGIDKLPGSVYADKAVRSVNSGMDMAMAPFNFDAFIAAMTAGVGAGTVTQARIDDAVSRILTEKFDLGLFEEPFTDDSQRAEFGGAAHRAVARKAAAESQVLLRNDGALPLAKTGRLYVAGSNADDLGNQMGGWTISWQGSSGKGMTKGTTILEGIEAAQPGLDVEYSKTASAATAGFDAGLVVVGETPYAEGQGDVGSNGKSLSLSAADRQAIDTVCGAMECTVLVVSGRPQVLTGAAAQADAVVASFLPGSEGEGVADVLFGDTPFTGALPVTWPASADQVPINVGDATYAPAYAYGWGLRTDVPRQRLSTLAGQLTGASATAASALLQAPVWSGQGAISDPAQAWPLVRSLAGTLTGRDDAVLPQAAVVASLARDVAQATVAGGGGGASAQAAIADAEHLLWSGDPVGAVDRLGGVVGLASGTTPATPSTPQQPGAPVATAAPAVSGRPVVGEVLTATAGTWSVAGSAAGISTTLQWLRDGQPVAGATGSSYTLGAADIGHGLSVAVTATSAGAAPGQASSSVVGPVRRAEPRVAVRVGAAKAGRAPRLRLRFTSPAVDVVTGVVKVEYAGRLRVVRLRADDAGRLVLRLPAMAKGKRSLLVGFAPRGSSREVLSAVRERVVVRVR</sequence>
<keyword evidence="4 10" id="KW-0732">Signal</keyword>
<dbReference type="InterPro" id="IPR000421">
    <property type="entry name" value="FA58C"/>
</dbReference>
<dbReference type="InterPro" id="IPR003644">
    <property type="entry name" value="Calx_beta"/>
</dbReference>
<dbReference type="InterPro" id="IPR036881">
    <property type="entry name" value="Glyco_hydro_3_C_sf"/>
</dbReference>
<keyword evidence="8 9" id="KW-0326">Glycosidase</keyword>
<dbReference type="InterPro" id="IPR017853">
    <property type="entry name" value="GH"/>
</dbReference>
<evidence type="ECO:0000256" key="5">
    <source>
        <dbReference type="ARBA" id="ARBA00022737"/>
    </source>
</evidence>